<keyword evidence="1" id="KW-0175">Coiled coil</keyword>
<dbReference type="Proteomes" id="UP000230233">
    <property type="component" value="Chromosome II"/>
</dbReference>
<feature type="coiled-coil region" evidence="1">
    <location>
        <begin position="593"/>
        <end position="643"/>
    </location>
</feature>
<gene>
    <name evidence="2" type="primary">Cnig_chr_II.g4497</name>
    <name evidence="2" type="ORF">B9Z55_004497</name>
</gene>
<dbReference type="AlphaFoldDB" id="A0A2G5UWP0"/>
<evidence type="ECO:0000256" key="1">
    <source>
        <dbReference type="SAM" id="Coils"/>
    </source>
</evidence>
<dbReference type="EMBL" id="PDUG01000002">
    <property type="protein sequence ID" value="PIC43954.1"/>
    <property type="molecule type" value="Genomic_DNA"/>
</dbReference>
<dbReference type="PANTHER" id="PTHR21503">
    <property type="entry name" value="F-BOX-CONTAINING HYPOTHETICAL PROTEIN C.ELEGANS"/>
    <property type="match status" value="1"/>
</dbReference>
<organism evidence="2 3">
    <name type="scientific">Caenorhabditis nigoni</name>
    <dbReference type="NCBI Taxonomy" id="1611254"/>
    <lineage>
        <taxon>Eukaryota</taxon>
        <taxon>Metazoa</taxon>
        <taxon>Ecdysozoa</taxon>
        <taxon>Nematoda</taxon>
        <taxon>Chromadorea</taxon>
        <taxon>Rhabditida</taxon>
        <taxon>Rhabditina</taxon>
        <taxon>Rhabditomorpha</taxon>
        <taxon>Rhabditoidea</taxon>
        <taxon>Rhabditidae</taxon>
        <taxon>Peloderinae</taxon>
        <taxon>Caenorhabditis</taxon>
    </lineage>
</organism>
<protein>
    <submittedName>
        <fullName evidence="2">Uncharacterized protein</fullName>
    </submittedName>
</protein>
<dbReference type="PANTHER" id="PTHR21503:SF8">
    <property type="entry name" value="F-BOX ASSOCIATED DOMAIN-CONTAINING PROTEIN-RELATED"/>
    <property type="match status" value="1"/>
</dbReference>
<proteinExistence type="predicted"/>
<comment type="caution">
    <text evidence="2">The sequence shown here is derived from an EMBL/GenBank/DDBJ whole genome shotgun (WGS) entry which is preliminary data.</text>
</comment>
<reference evidence="3" key="1">
    <citation type="submission" date="2017-10" db="EMBL/GenBank/DDBJ databases">
        <title>Rapid genome shrinkage in a self-fertile nematode reveals novel sperm competition proteins.</title>
        <authorList>
            <person name="Yin D."/>
            <person name="Schwarz E.M."/>
            <person name="Thomas C.G."/>
            <person name="Felde R.L."/>
            <person name="Korf I.F."/>
            <person name="Cutter A.D."/>
            <person name="Schartner C.M."/>
            <person name="Ralston E.J."/>
            <person name="Meyer B.J."/>
            <person name="Haag E.S."/>
        </authorList>
    </citation>
    <scope>NUCLEOTIDE SEQUENCE [LARGE SCALE GENOMIC DNA]</scope>
    <source>
        <strain evidence="3">JU1422</strain>
    </source>
</reference>
<accession>A0A2G5UWP0</accession>
<name>A0A2G5UWP0_9PELO</name>
<evidence type="ECO:0000313" key="3">
    <source>
        <dbReference type="Proteomes" id="UP000230233"/>
    </source>
</evidence>
<sequence length="651" mass="77494">MKKFPILKIPDVAFREVTSMMTPTEIIKLAMSNFKLELLLRNRKYKIDAIILQSGNNYPQIDTESAENCLSVFFEKSENEKRYPVTQLVQLQDKYREEIDEKLYLTHLSLEEMSSIYSNLTRLFSCSWYIWVLIFDEMKLEEFWEYTEKILTFEFRRLTVHGGSMSNDVLAKLMDKAPEKAELSIDSDIPLDYSHPKALQFHSVDYEEARWLKSEDLYNIRNSYTIKLERTNFDSIDVNRFLNYWSDCDKDMMEEISISLKEGTQINKQEIFRNLIVISPNDDDSVILIMKLSMSDYHLELMLRNRKCKINAVIVQTGNIYSQIDTKSARDCLSVFFKKSENDKRNPVTQLVQLQDKYREEIDEKLFLTYVSLDEMFSIYSNLTLLFSCPFHKWVLVLDGMNLEEFWQYTERILKLKFQRFAVHAKTMSNVVLTELMDKIPEKMEVIIDSDIPLDYSHPKALRFRSFKYTEARWLKIEDFFNIRNLCLIKLDRTNFDCSDVIKFLNYWSDCDEDMMEGIAMGLKEGTQIDEEEIIKIFIVISDNESSHSRFFMKARNIGNRKFVVGQLEFRENKVTFSALDPLKEDCLYEYSILELLHQKRDFEEKIRKMEKEFLGVRDAENIRKLQLELEIIEDKLTDLNRDYEIRNFET</sequence>
<keyword evidence="3" id="KW-1185">Reference proteome</keyword>
<evidence type="ECO:0000313" key="2">
    <source>
        <dbReference type="EMBL" id="PIC43954.1"/>
    </source>
</evidence>